<comment type="caution">
    <text evidence="1">The sequence shown here is derived from an EMBL/GenBank/DDBJ whole genome shotgun (WGS) entry which is preliminary data.</text>
</comment>
<name>A0ACC0Q1W7_RHOML</name>
<organism evidence="1 2">
    <name type="scientific">Rhododendron molle</name>
    <name type="common">Chinese azalea</name>
    <name type="synonym">Azalea mollis</name>
    <dbReference type="NCBI Taxonomy" id="49168"/>
    <lineage>
        <taxon>Eukaryota</taxon>
        <taxon>Viridiplantae</taxon>
        <taxon>Streptophyta</taxon>
        <taxon>Embryophyta</taxon>
        <taxon>Tracheophyta</taxon>
        <taxon>Spermatophyta</taxon>
        <taxon>Magnoliopsida</taxon>
        <taxon>eudicotyledons</taxon>
        <taxon>Gunneridae</taxon>
        <taxon>Pentapetalae</taxon>
        <taxon>asterids</taxon>
        <taxon>Ericales</taxon>
        <taxon>Ericaceae</taxon>
        <taxon>Ericoideae</taxon>
        <taxon>Rhodoreae</taxon>
        <taxon>Rhododendron</taxon>
    </lineage>
</organism>
<keyword evidence="2" id="KW-1185">Reference proteome</keyword>
<proteinExistence type="predicted"/>
<reference evidence="1" key="1">
    <citation type="submission" date="2022-02" db="EMBL/GenBank/DDBJ databases">
        <title>Plant Genome Project.</title>
        <authorList>
            <person name="Zhang R.-G."/>
        </authorList>
    </citation>
    <scope>NUCLEOTIDE SEQUENCE</scope>
    <source>
        <strain evidence="1">AT1</strain>
    </source>
</reference>
<dbReference type="Proteomes" id="UP001062846">
    <property type="component" value="Chromosome 1"/>
</dbReference>
<dbReference type="EMBL" id="CM046388">
    <property type="protein sequence ID" value="KAI8571269.1"/>
    <property type="molecule type" value="Genomic_DNA"/>
</dbReference>
<evidence type="ECO:0000313" key="1">
    <source>
        <dbReference type="EMBL" id="KAI8571269.1"/>
    </source>
</evidence>
<sequence>MTRQLTSSQNLLASTQTGIWNPVQSGSNHQNSINNRSTGGSQNQTAYTNNSRSHHNTTIEKRDPAATAQKNYYPPPTPIGSGDTRLGQKSGQRGTSSEKKRHKKNRLTTSYASTNPNYYLPNLSLVLRYLMNHFVAFCSKANNV</sequence>
<evidence type="ECO:0000313" key="2">
    <source>
        <dbReference type="Proteomes" id="UP001062846"/>
    </source>
</evidence>
<gene>
    <name evidence="1" type="ORF">RHMOL_Rhmol01G0106400</name>
</gene>
<accession>A0ACC0Q1W7</accession>
<protein>
    <submittedName>
        <fullName evidence="1">Uncharacterized protein</fullName>
    </submittedName>
</protein>